<sequence length="205" mass="21310">ANVCGHDLSEYVQVIERLEEVDVDAYEVNISCPNVACGGASLGTDPKAAAEVIAACRKVATKPMSAKLTPNVTDISVIAKACQDAGADALSVINSVQGMAIDAKTRKPKISRVIGGMAGPCLKPIALKCVYQCWNATHMPIIGMGGICTGEDAVEFMLAGATAVGIGFSNFLDPTSTERIIGEIEQFCEEQGVAKVSDLTGALEC</sequence>
<organism evidence="8 9">
    <name type="scientific">Phoenicibacter congonensis</name>
    <dbReference type="NCBI Taxonomy" id="1944646"/>
    <lineage>
        <taxon>Bacteria</taxon>
        <taxon>Bacillati</taxon>
        <taxon>Actinomycetota</taxon>
        <taxon>Coriobacteriia</taxon>
        <taxon>Eggerthellales</taxon>
        <taxon>Eggerthellaceae</taxon>
        <taxon>Phoenicibacter</taxon>
    </lineage>
</organism>
<dbReference type="InterPro" id="IPR001295">
    <property type="entry name" value="Dihydroorotate_DH_CS"/>
</dbReference>
<dbReference type="Pfam" id="PF01180">
    <property type="entry name" value="DHO_dh"/>
    <property type="match status" value="1"/>
</dbReference>
<evidence type="ECO:0000256" key="6">
    <source>
        <dbReference type="ARBA" id="ARBA00023002"/>
    </source>
</evidence>
<dbReference type="EMBL" id="JAUMVS010000051">
    <property type="protein sequence ID" value="MDO4841815.1"/>
    <property type="molecule type" value="Genomic_DNA"/>
</dbReference>
<dbReference type="Gene3D" id="3.20.20.70">
    <property type="entry name" value="Aldolase class I"/>
    <property type="match status" value="1"/>
</dbReference>
<evidence type="ECO:0000256" key="4">
    <source>
        <dbReference type="ARBA" id="ARBA00022643"/>
    </source>
</evidence>
<keyword evidence="6" id="KW-0560">Oxidoreductase</keyword>
<keyword evidence="5" id="KW-0665">Pyrimidine biosynthesis</keyword>
<evidence type="ECO:0000256" key="2">
    <source>
        <dbReference type="ARBA" id="ARBA00004725"/>
    </source>
</evidence>
<dbReference type="GO" id="GO:0004152">
    <property type="term" value="F:dihydroorotate dehydrogenase activity"/>
    <property type="evidence" value="ECO:0007669"/>
    <property type="project" value="TreeGrafter"/>
</dbReference>
<protein>
    <submittedName>
        <fullName evidence="8">Dihydroorotate dehydrogenase</fullName>
    </submittedName>
</protein>
<dbReference type="InterPro" id="IPR013785">
    <property type="entry name" value="Aldolase_TIM"/>
</dbReference>
<keyword evidence="4" id="KW-0288">FMN</keyword>
<keyword evidence="3" id="KW-0285">Flavoprotein</keyword>
<evidence type="ECO:0000313" key="8">
    <source>
        <dbReference type="EMBL" id="MDO4841815.1"/>
    </source>
</evidence>
<dbReference type="PANTHER" id="PTHR48109">
    <property type="entry name" value="DIHYDROOROTATE DEHYDROGENASE (QUINONE), MITOCHONDRIAL-RELATED"/>
    <property type="match status" value="1"/>
</dbReference>
<name>A0AA43U928_9ACTN</name>
<dbReference type="AlphaFoldDB" id="A0AA43U928"/>
<dbReference type="GO" id="GO:0005737">
    <property type="term" value="C:cytoplasm"/>
    <property type="evidence" value="ECO:0007669"/>
    <property type="project" value="InterPro"/>
</dbReference>
<evidence type="ECO:0000259" key="7">
    <source>
        <dbReference type="Pfam" id="PF01180"/>
    </source>
</evidence>
<proteinExistence type="predicted"/>
<comment type="pathway">
    <text evidence="2">Pyrimidine metabolism; UMP biosynthesis via de novo pathway.</text>
</comment>
<gene>
    <name evidence="8" type="ORF">Q3982_03960</name>
</gene>
<dbReference type="SUPFAM" id="SSF51395">
    <property type="entry name" value="FMN-linked oxidoreductases"/>
    <property type="match status" value="1"/>
</dbReference>
<feature type="domain" description="Dihydroorotate dehydrogenase catalytic" evidence="7">
    <location>
        <begin position="2"/>
        <end position="186"/>
    </location>
</feature>
<dbReference type="InterPro" id="IPR050074">
    <property type="entry name" value="DHO_dehydrogenase"/>
</dbReference>
<feature type="non-terminal residue" evidence="8">
    <location>
        <position position="1"/>
    </location>
</feature>
<dbReference type="PANTHER" id="PTHR48109:SF1">
    <property type="entry name" value="DIHYDROOROTATE DEHYDROGENASE (FUMARATE)"/>
    <property type="match status" value="1"/>
</dbReference>
<evidence type="ECO:0000313" key="9">
    <source>
        <dbReference type="Proteomes" id="UP001168575"/>
    </source>
</evidence>
<evidence type="ECO:0000256" key="1">
    <source>
        <dbReference type="ARBA" id="ARBA00001917"/>
    </source>
</evidence>
<dbReference type="GO" id="GO:0006207">
    <property type="term" value="P:'de novo' pyrimidine nucleobase biosynthetic process"/>
    <property type="evidence" value="ECO:0007669"/>
    <property type="project" value="InterPro"/>
</dbReference>
<comment type="caution">
    <text evidence="8">The sequence shown here is derived from an EMBL/GenBank/DDBJ whole genome shotgun (WGS) entry which is preliminary data.</text>
</comment>
<dbReference type="PROSITE" id="PS00912">
    <property type="entry name" value="DHODEHASE_2"/>
    <property type="match status" value="1"/>
</dbReference>
<reference evidence="8" key="1">
    <citation type="submission" date="2023-07" db="EMBL/GenBank/DDBJ databases">
        <title>Between Cages and Wild: Unraveling the Impact of Captivity on Animal Microbiomes and Antimicrobial Resistance.</title>
        <authorList>
            <person name="Schmartz G.P."/>
            <person name="Rehner J."/>
            <person name="Schuff M.J."/>
            <person name="Becker S.L."/>
            <person name="Kravczyk M."/>
            <person name="Gurevich A."/>
            <person name="Francke R."/>
            <person name="Mueller R."/>
            <person name="Keller V."/>
            <person name="Keller A."/>
        </authorList>
    </citation>
    <scope>NUCLEOTIDE SEQUENCE</scope>
    <source>
        <strain evidence="8">S12M_St_49</strain>
    </source>
</reference>
<keyword evidence="9" id="KW-1185">Reference proteome</keyword>
<evidence type="ECO:0000256" key="3">
    <source>
        <dbReference type="ARBA" id="ARBA00022630"/>
    </source>
</evidence>
<dbReference type="InterPro" id="IPR005720">
    <property type="entry name" value="Dihydroorotate_DH_cat"/>
</dbReference>
<evidence type="ECO:0000256" key="5">
    <source>
        <dbReference type="ARBA" id="ARBA00022975"/>
    </source>
</evidence>
<dbReference type="GO" id="GO:0006221">
    <property type="term" value="P:pyrimidine nucleotide biosynthetic process"/>
    <property type="evidence" value="ECO:0007669"/>
    <property type="project" value="UniProtKB-KW"/>
</dbReference>
<dbReference type="Proteomes" id="UP001168575">
    <property type="component" value="Unassembled WGS sequence"/>
</dbReference>
<comment type="cofactor">
    <cofactor evidence="1">
        <name>FMN</name>
        <dbReference type="ChEBI" id="CHEBI:58210"/>
    </cofactor>
</comment>
<accession>A0AA43U928</accession>